<evidence type="ECO:0000256" key="1">
    <source>
        <dbReference type="PIRSR" id="PIRSR000440-1"/>
    </source>
</evidence>
<keyword evidence="3" id="KW-1185">Reference proteome</keyword>
<keyword evidence="2" id="KW-0808">Transferase</keyword>
<dbReference type="GO" id="GO:0008811">
    <property type="term" value="F:chloramphenicol O-acetyltransferase activity"/>
    <property type="evidence" value="ECO:0007669"/>
    <property type="project" value="UniProtKB-EC"/>
</dbReference>
<dbReference type="PANTHER" id="PTHR38474">
    <property type="entry name" value="SLR0299 PROTEIN"/>
    <property type="match status" value="1"/>
</dbReference>
<evidence type="ECO:0000313" key="2">
    <source>
        <dbReference type="EMBL" id="MBB2976842.1"/>
    </source>
</evidence>
<dbReference type="InterPro" id="IPR023213">
    <property type="entry name" value="CAT-like_dom_sf"/>
</dbReference>
<dbReference type="Proteomes" id="UP000529310">
    <property type="component" value="Unassembled WGS sequence"/>
</dbReference>
<dbReference type="EC" id="2.3.1.28" evidence="2"/>
<evidence type="ECO:0000313" key="3">
    <source>
        <dbReference type="Proteomes" id="UP000529310"/>
    </source>
</evidence>
<dbReference type="InterPro" id="IPR001707">
    <property type="entry name" value="Cmp_AcTrfase"/>
</dbReference>
<feature type="active site" description="Proton acceptor" evidence="1">
    <location>
        <position position="191"/>
    </location>
</feature>
<proteinExistence type="predicted"/>
<dbReference type="SUPFAM" id="SSF52777">
    <property type="entry name" value="CoA-dependent acyltransferases"/>
    <property type="match status" value="1"/>
</dbReference>
<sequence length="218" mass="24580">MNDPIPIDVETWPRRQHFEHYRNAVPCTYSITVELDVTTFVAAVRSARRRTYIAQIWAIASVVNRHDEFRMTLTDSGAPAIWSLVHPSFTVFNSDQETFASVWVPYNPDFAAFHEAAARVIAEHAESTELFPQGPSPRNSFDVSSLPWTAFTGFTLNIGGSWDHLAPIFTLGQYVERDGRVLLPFAVQMHHAAADGFHTARLLNELRDLFSDASWVSS</sequence>
<dbReference type="RefSeq" id="WP_165140324.1">
    <property type="nucleotide sequence ID" value="NZ_CP049255.1"/>
</dbReference>
<dbReference type="AlphaFoldDB" id="A0A7W4V4T0"/>
<organism evidence="2 3">
    <name type="scientific">Microbacterium endophyticum</name>
    <dbReference type="NCBI Taxonomy" id="1526412"/>
    <lineage>
        <taxon>Bacteria</taxon>
        <taxon>Bacillati</taxon>
        <taxon>Actinomycetota</taxon>
        <taxon>Actinomycetes</taxon>
        <taxon>Micrococcales</taxon>
        <taxon>Microbacteriaceae</taxon>
        <taxon>Microbacterium</taxon>
    </lineage>
</organism>
<dbReference type="PANTHER" id="PTHR38474:SF2">
    <property type="entry name" value="CHLORAMPHENICOL ACETYLTRANSFERASE"/>
    <property type="match status" value="1"/>
</dbReference>
<keyword evidence="2" id="KW-0012">Acyltransferase</keyword>
<dbReference type="PIRSF" id="PIRSF000440">
    <property type="entry name" value="CAT"/>
    <property type="match status" value="1"/>
</dbReference>
<protein>
    <submittedName>
        <fullName evidence="2">Chloramphenicol O-acetyltransferase type A</fullName>
        <ecNumber evidence="2">2.3.1.28</ecNumber>
    </submittedName>
</protein>
<reference evidence="2 3" key="1">
    <citation type="submission" date="2020-08" db="EMBL/GenBank/DDBJ databases">
        <title>Sequencing the genomes of 1000 actinobacteria strains.</title>
        <authorList>
            <person name="Klenk H.-P."/>
        </authorList>
    </citation>
    <scope>NUCLEOTIDE SEQUENCE [LARGE SCALE GENOMIC DNA]</scope>
    <source>
        <strain evidence="2 3">DSM 27099</strain>
    </source>
</reference>
<gene>
    <name evidence="2" type="ORF">FHX49_002430</name>
</gene>
<dbReference type="NCBIfam" id="NF000491">
    <property type="entry name" value="chloram_CatA"/>
    <property type="match status" value="1"/>
</dbReference>
<comment type="caution">
    <text evidence="2">The sequence shown here is derived from an EMBL/GenBank/DDBJ whole genome shotgun (WGS) entry which is preliminary data.</text>
</comment>
<dbReference type="EMBL" id="JACHWQ010000009">
    <property type="protein sequence ID" value="MBB2976842.1"/>
    <property type="molecule type" value="Genomic_DNA"/>
</dbReference>
<name>A0A7W4V4T0_9MICO</name>
<accession>A0A7W4V4T0</accession>
<dbReference type="Gene3D" id="3.30.559.10">
    <property type="entry name" value="Chloramphenicol acetyltransferase-like domain"/>
    <property type="match status" value="1"/>
</dbReference>
<dbReference type="Pfam" id="PF00302">
    <property type="entry name" value="CAT"/>
    <property type="match status" value="1"/>
</dbReference>
<dbReference type="SMART" id="SM01059">
    <property type="entry name" value="CAT"/>
    <property type="match status" value="1"/>
</dbReference>